<reference evidence="1 2" key="1">
    <citation type="submission" date="2016-07" db="EMBL/GenBank/DDBJ databases">
        <title>Pervasive Adenine N6-methylation of Active Genes in Fungi.</title>
        <authorList>
            <consortium name="DOE Joint Genome Institute"/>
            <person name="Mondo S.J."/>
            <person name="Dannebaum R.O."/>
            <person name="Kuo R.C."/>
            <person name="Labutti K."/>
            <person name="Haridas S."/>
            <person name="Kuo A."/>
            <person name="Salamov A."/>
            <person name="Ahrendt S.R."/>
            <person name="Lipzen A."/>
            <person name="Sullivan W."/>
            <person name="Andreopoulos W.B."/>
            <person name="Clum A."/>
            <person name="Lindquist E."/>
            <person name="Daum C."/>
            <person name="Ramamoorthy G.K."/>
            <person name="Gryganskyi A."/>
            <person name="Culley D."/>
            <person name="Magnuson J.K."/>
            <person name="James T.Y."/>
            <person name="O'Malley M.A."/>
            <person name="Stajich J.E."/>
            <person name="Spatafora J.W."/>
            <person name="Visel A."/>
            <person name="Grigoriev I.V."/>
        </authorList>
    </citation>
    <scope>NUCLEOTIDE SEQUENCE [LARGE SCALE GENOMIC DNA]</scope>
    <source>
        <strain evidence="1 2">JEL800</strain>
    </source>
</reference>
<sequence>MSGVSFYSITYTPLQGIAESTQNGRNPTVARIINSHGDVTTPTTSTIQNALASLNTSSTTSFIANDFTSITDLSAPDAYPLSFISHILLRQHYFYFTPGSTEDCLSVKWMVHLWYFFMTDEIARQSLDPNGWVFVTPDLVARNMAAMKEITCNRLNVMDQLIS</sequence>
<comment type="caution">
    <text evidence="1">The sequence shown here is derived from an EMBL/GenBank/DDBJ whole genome shotgun (WGS) entry which is preliminary data.</text>
</comment>
<name>A0A1Y2CKC1_9FUNG</name>
<accession>A0A1Y2CKC1</accession>
<keyword evidence="2" id="KW-1185">Reference proteome</keyword>
<dbReference type="Gene3D" id="3.40.190.10">
    <property type="entry name" value="Periplasmic binding protein-like II"/>
    <property type="match status" value="1"/>
</dbReference>
<feature type="non-terminal residue" evidence="1">
    <location>
        <position position="163"/>
    </location>
</feature>
<dbReference type="SUPFAM" id="SSF53850">
    <property type="entry name" value="Periplasmic binding protein-like II"/>
    <property type="match status" value="1"/>
</dbReference>
<dbReference type="EMBL" id="MCGO01000014">
    <property type="protein sequence ID" value="ORY47461.1"/>
    <property type="molecule type" value="Genomic_DNA"/>
</dbReference>
<dbReference type="AlphaFoldDB" id="A0A1Y2CKC1"/>
<protein>
    <submittedName>
        <fullName evidence="1">Uncharacterized protein</fullName>
    </submittedName>
</protein>
<dbReference type="Proteomes" id="UP000193642">
    <property type="component" value="Unassembled WGS sequence"/>
</dbReference>
<dbReference type="OrthoDB" id="2172712at2759"/>
<organism evidence="1 2">
    <name type="scientific">Rhizoclosmatium globosum</name>
    <dbReference type="NCBI Taxonomy" id="329046"/>
    <lineage>
        <taxon>Eukaryota</taxon>
        <taxon>Fungi</taxon>
        <taxon>Fungi incertae sedis</taxon>
        <taxon>Chytridiomycota</taxon>
        <taxon>Chytridiomycota incertae sedis</taxon>
        <taxon>Chytridiomycetes</taxon>
        <taxon>Chytridiales</taxon>
        <taxon>Chytriomycetaceae</taxon>
        <taxon>Rhizoclosmatium</taxon>
    </lineage>
</organism>
<gene>
    <name evidence="1" type="ORF">BCR33DRAFT_715172</name>
</gene>
<evidence type="ECO:0000313" key="2">
    <source>
        <dbReference type="Proteomes" id="UP000193642"/>
    </source>
</evidence>
<proteinExistence type="predicted"/>
<evidence type="ECO:0000313" key="1">
    <source>
        <dbReference type="EMBL" id="ORY47461.1"/>
    </source>
</evidence>